<evidence type="ECO:0000313" key="2">
    <source>
        <dbReference type="EMBL" id="CAH4030441.1"/>
    </source>
</evidence>
<protein>
    <recommendedName>
        <fullName evidence="4">Secreted protein</fullName>
    </recommendedName>
</protein>
<keyword evidence="1" id="KW-0732">Signal</keyword>
<dbReference type="Proteomes" id="UP001152562">
    <property type="component" value="Unassembled WGS sequence"/>
</dbReference>
<dbReference type="AlphaFoldDB" id="A0A9P0TH60"/>
<accession>A0A9P0TH60</accession>
<dbReference type="EMBL" id="CALOZG010000010">
    <property type="protein sequence ID" value="CAH4030441.1"/>
    <property type="molecule type" value="Genomic_DNA"/>
</dbReference>
<evidence type="ECO:0000313" key="3">
    <source>
        <dbReference type="Proteomes" id="UP001152562"/>
    </source>
</evidence>
<sequence length="101" mass="11019">MNQTLLFLLVTATILHALPTPDDTESTTVEIIEVIGFIPLVVPLNETSEIDSTPSHEVQKRSAVPEDLINNDLLGESEALQDDSNVAGLDRRIKTLPSWVG</sequence>
<reference evidence="2" key="1">
    <citation type="submission" date="2022-05" db="EMBL/GenBank/DDBJ databases">
        <authorList>
            <person name="Okamura Y."/>
        </authorList>
    </citation>
    <scope>NUCLEOTIDE SEQUENCE</scope>
</reference>
<name>A0A9P0TH60_PIEBR</name>
<feature type="chain" id="PRO_5040486074" description="Secreted protein" evidence="1">
    <location>
        <begin position="18"/>
        <end position="101"/>
    </location>
</feature>
<organism evidence="2 3">
    <name type="scientific">Pieris brassicae</name>
    <name type="common">White butterfly</name>
    <name type="synonym">Large white butterfly</name>
    <dbReference type="NCBI Taxonomy" id="7116"/>
    <lineage>
        <taxon>Eukaryota</taxon>
        <taxon>Metazoa</taxon>
        <taxon>Ecdysozoa</taxon>
        <taxon>Arthropoda</taxon>
        <taxon>Hexapoda</taxon>
        <taxon>Insecta</taxon>
        <taxon>Pterygota</taxon>
        <taxon>Neoptera</taxon>
        <taxon>Endopterygota</taxon>
        <taxon>Lepidoptera</taxon>
        <taxon>Glossata</taxon>
        <taxon>Ditrysia</taxon>
        <taxon>Papilionoidea</taxon>
        <taxon>Pieridae</taxon>
        <taxon>Pierinae</taxon>
        <taxon>Pieris</taxon>
    </lineage>
</organism>
<proteinExistence type="predicted"/>
<keyword evidence="3" id="KW-1185">Reference proteome</keyword>
<gene>
    <name evidence="2" type="ORF">PIBRA_LOCUS7094</name>
</gene>
<feature type="signal peptide" evidence="1">
    <location>
        <begin position="1"/>
        <end position="17"/>
    </location>
</feature>
<evidence type="ECO:0000256" key="1">
    <source>
        <dbReference type="SAM" id="SignalP"/>
    </source>
</evidence>
<evidence type="ECO:0008006" key="4">
    <source>
        <dbReference type="Google" id="ProtNLM"/>
    </source>
</evidence>
<comment type="caution">
    <text evidence="2">The sequence shown here is derived from an EMBL/GenBank/DDBJ whole genome shotgun (WGS) entry which is preliminary data.</text>
</comment>